<evidence type="ECO:0000256" key="4">
    <source>
        <dbReference type="ARBA" id="ARBA00023163"/>
    </source>
</evidence>
<dbReference type="InterPro" id="IPR005119">
    <property type="entry name" value="LysR_subst-bd"/>
</dbReference>
<dbReference type="PANTHER" id="PTHR30126">
    <property type="entry name" value="HTH-TYPE TRANSCRIPTIONAL REGULATOR"/>
    <property type="match status" value="1"/>
</dbReference>
<dbReference type="EMBL" id="JBHTBW010000019">
    <property type="protein sequence ID" value="MFC7440903.1"/>
    <property type="molecule type" value="Genomic_DNA"/>
</dbReference>
<dbReference type="SUPFAM" id="SSF53850">
    <property type="entry name" value="Periplasmic binding protein-like II"/>
    <property type="match status" value="1"/>
</dbReference>
<sequence length="299" mass="34050">MEMRQLKTFVAVAERGGFTRAAAELGYAQSSVTAQIQALEEELDTPLFDRLGKKIALTEAGKRLLTYAVELLRLHDEAIHHVRSHSEPCGTLTIGSPESIAAFRLTEVILEYKRRYPDVHLVIKPGLCSEMSQFVRLGEIDVAFTMLKEPLVEQDIHLETLVREKMALVAASDHPLAQLDRVEPRDLIGQTFLHTETGCSYRGLFEHYLLKQGIVARGEEFWSIEAIKNGVYAELGIALLPMIAVEKELLEGKLVRLNWDDEECRVWTQMIYHKNKWLSPALKAWIDLVQTWAQTWRGE</sequence>
<accession>A0ABW2RJ16</accession>
<reference evidence="7" key="1">
    <citation type="journal article" date="2019" name="Int. J. Syst. Evol. Microbiol.">
        <title>The Global Catalogue of Microorganisms (GCM) 10K type strain sequencing project: providing services to taxonomists for standard genome sequencing and annotation.</title>
        <authorList>
            <consortium name="The Broad Institute Genomics Platform"/>
            <consortium name="The Broad Institute Genome Sequencing Center for Infectious Disease"/>
            <person name="Wu L."/>
            <person name="Ma J."/>
        </authorList>
    </citation>
    <scope>NUCLEOTIDE SEQUENCE [LARGE SCALE GENOMIC DNA]</scope>
    <source>
        <strain evidence="7">CGMCC 1.12942</strain>
    </source>
</reference>
<comment type="caution">
    <text evidence="6">The sequence shown here is derived from an EMBL/GenBank/DDBJ whole genome shotgun (WGS) entry which is preliminary data.</text>
</comment>
<feature type="domain" description="HTH lysR-type" evidence="5">
    <location>
        <begin position="1"/>
        <end position="58"/>
    </location>
</feature>
<dbReference type="InterPro" id="IPR036390">
    <property type="entry name" value="WH_DNA-bd_sf"/>
</dbReference>
<evidence type="ECO:0000313" key="7">
    <source>
        <dbReference type="Proteomes" id="UP001596500"/>
    </source>
</evidence>
<dbReference type="Gene3D" id="3.40.190.290">
    <property type="match status" value="1"/>
</dbReference>
<dbReference type="PRINTS" id="PR00039">
    <property type="entry name" value="HTHLYSR"/>
</dbReference>
<dbReference type="Pfam" id="PF03466">
    <property type="entry name" value="LysR_substrate"/>
    <property type="match status" value="1"/>
</dbReference>
<keyword evidence="4" id="KW-0804">Transcription</keyword>
<gene>
    <name evidence="6" type="ORF">ACFQNG_07025</name>
</gene>
<organism evidence="6 7">
    <name type="scientific">Laceyella putida</name>
    <dbReference type="NCBI Taxonomy" id="110101"/>
    <lineage>
        <taxon>Bacteria</taxon>
        <taxon>Bacillati</taxon>
        <taxon>Bacillota</taxon>
        <taxon>Bacilli</taxon>
        <taxon>Bacillales</taxon>
        <taxon>Thermoactinomycetaceae</taxon>
        <taxon>Laceyella</taxon>
    </lineage>
</organism>
<evidence type="ECO:0000259" key="5">
    <source>
        <dbReference type="PROSITE" id="PS50931"/>
    </source>
</evidence>
<dbReference type="Gene3D" id="1.10.10.10">
    <property type="entry name" value="Winged helix-like DNA-binding domain superfamily/Winged helix DNA-binding domain"/>
    <property type="match status" value="1"/>
</dbReference>
<dbReference type="PROSITE" id="PS50931">
    <property type="entry name" value="HTH_LYSR"/>
    <property type="match status" value="1"/>
</dbReference>
<dbReference type="Pfam" id="PF00126">
    <property type="entry name" value="HTH_1"/>
    <property type="match status" value="1"/>
</dbReference>
<dbReference type="Proteomes" id="UP001596500">
    <property type="component" value="Unassembled WGS sequence"/>
</dbReference>
<dbReference type="CDD" id="cd05466">
    <property type="entry name" value="PBP2_LTTR_substrate"/>
    <property type="match status" value="1"/>
</dbReference>
<proteinExistence type="inferred from homology"/>
<dbReference type="InterPro" id="IPR036388">
    <property type="entry name" value="WH-like_DNA-bd_sf"/>
</dbReference>
<dbReference type="RefSeq" id="WP_379864185.1">
    <property type="nucleotide sequence ID" value="NZ_JBHTBW010000019.1"/>
</dbReference>
<name>A0ABW2RJ16_9BACL</name>
<keyword evidence="2" id="KW-0805">Transcription regulation</keyword>
<dbReference type="SUPFAM" id="SSF46785">
    <property type="entry name" value="Winged helix' DNA-binding domain"/>
    <property type="match status" value="1"/>
</dbReference>
<keyword evidence="3" id="KW-0238">DNA-binding</keyword>
<dbReference type="PANTHER" id="PTHR30126:SF100">
    <property type="entry name" value="LYSR-FAMILY TRANSCRIPTIONAL REGULATOR"/>
    <property type="match status" value="1"/>
</dbReference>
<evidence type="ECO:0000256" key="2">
    <source>
        <dbReference type="ARBA" id="ARBA00023015"/>
    </source>
</evidence>
<protein>
    <submittedName>
        <fullName evidence="6">LysR family transcriptional regulator</fullName>
    </submittedName>
</protein>
<evidence type="ECO:0000313" key="6">
    <source>
        <dbReference type="EMBL" id="MFC7440903.1"/>
    </source>
</evidence>
<comment type="similarity">
    <text evidence="1">Belongs to the LysR transcriptional regulatory family.</text>
</comment>
<evidence type="ECO:0000256" key="3">
    <source>
        <dbReference type="ARBA" id="ARBA00023125"/>
    </source>
</evidence>
<evidence type="ECO:0000256" key="1">
    <source>
        <dbReference type="ARBA" id="ARBA00009437"/>
    </source>
</evidence>
<keyword evidence="7" id="KW-1185">Reference proteome</keyword>
<dbReference type="InterPro" id="IPR000847">
    <property type="entry name" value="LysR_HTH_N"/>
</dbReference>